<dbReference type="Proteomes" id="UP001590950">
    <property type="component" value="Unassembled WGS sequence"/>
</dbReference>
<comment type="caution">
    <text evidence="1">The sequence shown here is derived from an EMBL/GenBank/DDBJ whole genome shotgun (WGS) entry which is preliminary data.</text>
</comment>
<organism evidence="1 2">
    <name type="scientific">Stereocaulon virgatum</name>
    <dbReference type="NCBI Taxonomy" id="373712"/>
    <lineage>
        <taxon>Eukaryota</taxon>
        <taxon>Fungi</taxon>
        <taxon>Dikarya</taxon>
        <taxon>Ascomycota</taxon>
        <taxon>Pezizomycotina</taxon>
        <taxon>Lecanoromycetes</taxon>
        <taxon>OSLEUM clade</taxon>
        <taxon>Lecanoromycetidae</taxon>
        <taxon>Lecanorales</taxon>
        <taxon>Lecanorineae</taxon>
        <taxon>Stereocaulaceae</taxon>
        <taxon>Stereocaulon</taxon>
    </lineage>
</organism>
<proteinExistence type="predicted"/>
<dbReference type="EMBL" id="JBEFKJ010000030">
    <property type="protein sequence ID" value="KAL2038783.1"/>
    <property type="molecule type" value="Genomic_DNA"/>
</dbReference>
<protein>
    <recommendedName>
        <fullName evidence="3">F-box domain-containing protein</fullName>
    </recommendedName>
</protein>
<gene>
    <name evidence="1" type="ORF">N7G274_008541</name>
</gene>
<keyword evidence="2" id="KW-1185">Reference proteome</keyword>
<name>A0ABR4A604_9LECA</name>
<sequence>MLDKATSNKTAMSQPTLSTLPVEIKCQIMEVSDCLSTVLALAQTATTFQQAWQSHTKAICRKVLPRSLECYADGQSLVDIQFSVKATTEAPETEANLSILRLKRIVANSHAATNTCDFFARGLGRTGATLGPYQIKRPAKPFLTPTERARFIHAYYLARIFLFAKRLRSVKALQGDWADDFLAAIPPRVLWQVRELMSWLETMNGHGLQLHMDSLASAAGFAAFRVSFRNSFRSLADRDPYAPGSSQNLGISSFFDECQHYLESLSDTVLR</sequence>
<reference evidence="1 2" key="1">
    <citation type="submission" date="2024-09" db="EMBL/GenBank/DDBJ databases">
        <title>Rethinking Asexuality: The Enigmatic Case of Functional Sexual Genes in Lepraria (Stereocaulaceae).</title>
        <authorList>
            <person name="Doellman M."/>
            <person name="Sun Y."/>
            <person name="Barcenas-Pena A."/>
            <person name="Lumbsch H.T."/>
            <person name="Grewe F."/>
        </authorList>
    </citation>
    <scope>NUCLEOTIDE SEQUENCE [LARGE SCALE GENOMIC DNA]</scope>
    <source>
        <strain evidence="1 2">Mercado 3170</strain>
    </source>
</reference>
<evidence type="ECO:0008006" key="3">
    <source>
        <dbReference type="Google" id="ProtNLM"/>
    </source>
</evidence>
<accession>A0ABR4A604</accession>
<evidence type="ECO:0000313" key="2">
    <source>
        <dbReference type="Proteomes" id="UP001590950"/>
    </source>
</evidence>
<evidence type="ECO:0000313" key="1">
    <source>
        <dbReference type="EMBL" id="KAL2038783.1"/>
    </source>
</evidence>